<dbReference type="InterPro" id="IPR036047">
    <property type="entry name" value="F-box-like_dom_sf"/>
</dbReference>
<feature type="domain" description="F-box" evidence="1">
    <location>
        <begin position="12"/>
        <end position="65"/>
    </location>
</feature>
<dbReference type="Pfam" id="PF24758">
    <property type="entry name" value="LRR_At5g56370"/>
    <property type="match status" value="1"/>
</dbReference>
<evidence type="ECO:0000259" key="1">
    <source>
        <dbReference type="PROSITE" id="PS50181"/>
    </source>
</evidence>
<dbReference type="InterPro" id="IPR055411">
    <property type="entry name" value="LRR_FXL15/At3g58940/PEG3-like"/>
</dbReference>
<sequence length="431" mass="49547">MRTRKLTKIQAMDRISELPDEVLIKILNLVETKVAVSTSALSKRWEFLWMLLPKLTYSTKDYSESDCESLRSFLHRNLPLHRAPVLERFCLKFHHSHLEPLDVKLWVLAVVSRCLRELKINYSSHPDKQDILPSSLYACKFLVTLKLKGSILVDVPRMVSLSCLKTLQLIEVTYLSEDSLERLLSICPVLEDLMVNGHSDDNLEDVVVLVPSLERLTLDICSDIDEFVIKTPSLKYLKLKYYNSWSHYFSIKKMSKLREAHINVSFPYMKKLIKSITCVKELTFCAVLNSLEDDVYGDGFVFNQLEHLKLCICEEHVSRLLVRLLKDSPKLQVLELFGMENHSPDGVYFWNQPSTVPECMLSSLKTFKWSGGYLGRPEERDLATFILQNAHCLQTATILSESSLVPKLDMLKELALSPRASTACRLVFKDL</sequence>
<dbReference type="SMART" id="SM00579">
    <property type="entry name" value="FBD"/>
    <property type="match status" value="1"/>
</dbReference>
<dbReference type="SUPFAM" id="SSF52047">
    <property type="entry name" value="RNI-like"/>
    <property type="match status" value="1"/>
</dbReference>
<protein>
    <recommendedName>
        <fullName evidence="1">F-box domain-containing protein</fullName>
    </recommendedName>
</protein>
<dbReference type="Pfam" id="PF08387">
    <property type="entry name" value="FBD"/>
    <property type="match status" value="1"/>
</dbReference>
<dbReference type="EMBL" id="CACVBM020001451">
    <property type="protein sequence ID" value="CAA7050440.1"/>
    <property type="molecule type" value="Genomic_DNA"/>
</dbReference>
<proteinExistence type="predicted"/>
<dbReference type="Gene3D" id="3.80.10.10">
    <property type="entry name" value="Ribonuclease Inhibitor"/>
    <property type="match status" value="1"/>
</dbReference>
<dbReference type="Proteomes" id="UP000467841">
    <property type="component" value="Unassembled WGS sequence"/>
</dbReference>
<name>A0A6D2KF19_9BRAS</name>
<dbReference type="InterPro" id="IPR006566">
    <property type="entry name" value="FBD"/>
</dbReference>
<evidence type="ECO:0000313" key="3">
    <source>
        <dbReference type="Proteomes" id="UP000467841"/>
    </source>
</evidence>
<dbReference type="PANTHER" id="PTHR31900">
    <property type="entry name" value="F-BOX/RNI SUPERFAMILY PROTEIN-RELATED"/>
    <property type="match status" value="1"/>
</dbReference>
<dbReference type="PROSITE" id="PS50181">
    <property type="entry name" value="FBOX"/>
    <property type="match status" value="1"/>
</dbReference>
<dbReference type="CDD" id="cd22160">
    <property type="entry name" value="F-box_AtFBL13-like"/>
    <property type="match status" value="1"/>
</dbReference>
<organism evidence="2 3">
    <name type="scientific">Microthlaspi erraticum</name>
    <dbReference type="NCBI Taxonomy" id="1685480"/>
    <lineage>
        <taxon>Eukaryota</taxon>
        <taxon>Viridiplantae</taxon>
        <taxon>Streptophyta</taxon>
        <taxon>Embryophyta</taxon>
        <taxon>Tracheophyta</taxon>
        <taxon>Spermatophyta</taxon>
        <taxon>Magnoliopsida</taxon>
        <taxon>eudicotyledons</taxon>
        <taxon>Gunneridae</taxon>
        <taxon>Pentapetalae</taxon>
        <taxon>rosids</taxon>
        <taxon>malvids</taxon>
        <taxon>Brassicales</taxon>
        <taxon>Brassicaceae</taxon>
        <taxon>Coluteocarpeae</taxon>
        <taxon>Microthlaspi</taxon>
    </lineage>
</organism>
<dbReference type="InterPro" id="IPR053781">
    <property type="entry name" value="F-box_AtFBL13-like"/>
</dbReference>
<keyword evidence="3" id="KW-1185">Reference proteome</keyword>
<gene>
    <name evidence="2" type="ORF">MERR_LOCUS37675</name>
</gene>
<comment type="caution">
    <text evidence="2">The sequence shown here is derived from an EMBL/GenBank/DDBJ whole genome shotgun (WGS) entry which is preliminary data.</text>
</comment>
<dbReference type="OrthoDB" id="594804at2759"/>
<accession>A0A6D2KF19</accession>
<dbReference type="InterPro" id="IPR001810">
    <property type="entry name" value="F-box_dom"/>
</dbReference>
<dbReference type="InterPro" id="IPR032675">
    <property type="entry name" value="LRR_dom_sf"/>
</dbReference>
<evidence type="ECO:0000313" key="2">
    <source>
        <dbReference type="EMBL" id="CAA7050440.1"/>
    </source>
</evidence>
<dbReference type="PANTHER" id="PTHR31900:SF28">
    <property type="entry name" value="FBD DOMAIN-CONTAINING PROTEIN"/>
    <property type="match status" value="1"/>
</dbReference>
<dbReference type="InterPro" id="IPR050232">
    <property type="entry name" value="FBL13/AtMIF1-like"/>
</dbReference>
<reference evidence="2" key="1">
    <citation type="submission" date="2020-01" db="EMBL/GenBank/DDBJ databases">
        <authorList>
            <person name="Mishra B."/>
        </authorList>
    </citation>
    <scope>NUCLEOTIDE SEQUENCE [LARGE SCALE GENOMIC DNA]</scope>
</reference>
<dbReference type="SUPFAM" id="SSF81383">
    <property type="entry name" value="F-box domain"/>
    <property type="match status" value="1"/>
</dbReference>
<dbReference type="AlphaFoldDB" id="A0A6D2KF19"/>
<dbReference type="Pfam" id="PF00646">
    <property type="entry name" value="F-box"/>
    <property type="match status" value="1"/>
</dbReference>